<name>A0A1F6CHJ4_9BACT</name>
<dbReference type="AlphaFoldDB" id="A0A1F6CHJ4"/>
<gene>
    <name evidence="1" type="ORF">A2704_03090</name>
</gene>
<dbReference type="EMBL" id="MFKW01000086">
    <property type="protein sequence ID" value="OGG48706.1"/>
    <property type="molecule type" value="Genomic_DNA"/>
</dbReference>
<accession>A0A1F6CHJ4</accession>
<sequence length="108" mass="12776">MDLLFARVPWSIPSLLELCRRYNRLNNEYTQAARRLGDGPYHIWLDDGPTEVNVMALKFMRGITYDQALDYCWMIWGLRQYQPEGEADRDWDAVVGCYLSTMLERPPR</sequence>
<evidence type="ECO:0000313" key="2">
    <source>
        <dbReference type="Proteomes" id="UP000176445"/>
    </source>
</evidence>
<dbReference type="Proteomes" id="UP000176445">
    <property type="component" value="Unassembled WGS sequence"/>
</dbReference>
<proteinExistence type="predicted"/>
<reference evidence="1 2" key="1">
    <citation type="journal article" date="2016" name="Nat. Commun.">
        <title>Thousands of microbial genomes shed light on interconnected biogeochemical processes in an aquifer system.</title>
        <authorList>
            <person name="Anantharaman K."/>
            <person name="Brown C.T."/>
            <person name="Hug L.A."/>
            <person name="Sharon I."/>
            <person name="Castelle C.J."/>
            <person name="Probst A.J."/>
            <person name="Thomas B.C."/>
            <person name="Singh A."/>
            <person name="Wilkins M.J."/>
            <person name="Karaoz U."/>
            <person name="Brodie E.L."/>
            <person name="Williams K.H."/>
            <person name="Hubbard S.S."/>
            <person name="Banfield J.F."/>
        </authorList>
    </citation>
    <scope>NUCLEOTIDE SEQUENCE [LARGE SCALE GENOMIC DNA]</scope>
</reference>
<protein>
    <submittedName>
        <fullName evidence="1">Uncharacterized protein</fullName>
    </submittedName>
</protein>
<evidence type="ECO:0000313" key="1">
    <source>
        <dbReference type="EMBL" id="OGG48706.1"/>
    </source>
</evidence>
<comment type="caution">
    <text evidence="1">The sequence shown here is derived from an EMBL/GenBank/DDBJ whole genome shotgun (WGS) entry which is preliminary data.</text>
</comment>
<organism evidence="1 2">
    <name type="scientific">Candidatus Kaiserbacteria bacterium RIFCSPHIGHO2_01_FULL_54_36b</name>
    <dbReference type="NCBI Taxonomy" id="1798483"/>
    <lineage>
        <taxon>Bacteria</taxon>
        <taxon>Candidatus Kaiseribacteriota</taxon>
    </lineage>
</organism>